<feature type="region of interest" description="Disordered" evidence="2">
    <location>
        <begin position="391"/>
        <end position="413"/>
    </location>
</feature>
<gene>
    <name evidence="3" type="ORF">WH47_06798</name>
</gene>
<protein>
    <recommendedName>
        <fullName evidence="5">Centrosomal protein of 57 kDa</fullName>
    </recommendedName>
</protein>
<dbReference type="EMBL" id="KQ414583">
    <property type="protein sequence ID" value="KOC70758.1"/>
    <property type="molecule type" value="Genomic_DNA"/>
</dbReference>
<evidence type="ECO:0000256" key="1">
    <source>
        <dbReference type="SAM" id="Coils"/>
    </source>
</evidence>
<sequence length="803" mass="92245">YLDMKNVKQWLHSTKTRCDSLKTHLEYMKMLYHDIPKIPETKKTLSSLNWQNPKIELSNNNNETVISKQTNCNNSLGEYSNIQCTFVNDNDENQEHESSLNSNLVNILSQINMQHKEEEKSENLNEQKERDFELSSITSQTYNLSQNTYVQSRSLSPIHQENMICEEHNHNWQYPYQKHLAEFSTELIQNAANAKKSFEQLILDNQNEYLLQELSSVRDDSKFNISGSVKDGSIDKSKICAKSEKKEKAVSSTLSSKKGSLCKLDDTISLKFKRRRKKVHSSNSRSTVTTRDTNFVGRKDTKKRKQKNNVNNRHTLKSQQTSNEVVEIYHNTAAKCGSTSAIPSKHSKLDHHMNYINILKSSAVNKRQTITVKPKCEDNSCHIRNIDVNSQQNYSQRQQEFKQKTEGRSTNTNDLNYTLEVSNAAPLCAMEKCYSHHCQSAIMQAPYCDPIVTHNYEMPTLASKLKRSNRSYFGRFNFQNIPFVVGTSVTPSHNLGLNIQQVLSIMKNRQSAGSGITPVLIRKISRGMKPVSILMEQINNQQSKLSHVNSRMTNIHMQKENLFMNKCEQLENENVFLKYDRKEDTRSENLLNTLNTTQLHAIDNKMLKLFASQQNVNSEMDTSNIQFKTYQVNICGKDVCNTSSVNQSQNSKGIREVLISLHDQFEEMNIKYEKLQAKIKECSNKGLEEEILNLEKELSAKEDEINAVVNLYKEVMALKHQMRVLQEKNGYICISTEIPLGSNKLCSSVPFTSTKSCGSSFQQRFCHRRGNSVITTREPTSLRLAGLLRQIQTFQKQLKLTSW</sequence>
<evidence type="ECO:0000256" key="2">
    <source>
        <dbReference type="SAM" id="MobiDB-lite"/>
    </source>
</evidence>
<evidence type="ECO:0000313" key="4">
    <source>
        <dbReference type="Proteomes" id="UP000053825"/>
    </source>
</evidence>
<dbReference type="Proteomes" id="UP000053825">
    <property type="component" value="Unassembled WGS sequence"/>
</dbReference>
<name>A0A0L7RIX4_9HYME</name>
<accession>A0A0L7RIX4</accession>
<keyword evidence="1" id="KW-0175">Coiled coil</keyword>
<feature type="non-terminal residue" evidence="3">
    <location>
        <position position="1"/>
    </location>
</feature>
<feature type="compositionally biased region" description="Polar residues" evidence="2">
    <location>
        <begin position="281"/>
        <end position="293"/>
    </location>
</feature>
<reference evidence="3 4" key="1">
    <citation type="submission" date="2015-07" db="EMBL/GenBank/DDBJ databases">
        <title>The genome of Habropoda laboriosa.</title>
        <authorList>
            <person name="Pan H."/>
            <person name="Kapheim K."/>
        </authorList>
    </citation>
    <scope>NUCLEOTIDE SEQUENCE [LARGE SCALE GENOMIC DNA]</scope>
    <source>
        <strain evidence="3">0110345459</strain>
    </source>
</reference>
<feature type="coiled-coil region" evidence="1">
    <location>
        <begin position="658"/>
        <end position="728"/>
    </location>
</feature>
<dbReference type="AlphaFoldDB" id="A0A0L7RIX4"/>
<keyword evidence="4" id="KW-1185">Reference proteome</keyword>
<evidence type="ECO:0000313" key="3">
    <source>
        <dbReference type="EMBL" id="KOC70758.1"/>
    </source>
</evidence>
<dbReference type="OrthoDB" id="76453at2759"/>
<evidence type="ECO:0008006" key="5">
    <source>
        <dbReference type="Google" id="ProtNLM"/>
    </source>
</evidence>
<feature type="region of interest" description="Disordered" evidence="2">
    <location>
        <begin position="274"/>
        <end position="313"/>
    </location>
</feature>
<organism evidence="3 4">
    <name type="scientific">Habropoda laboriosa</name>
    <dbReference type="NCBI Taxonomy" id="597456"/>
    <lineage>
        <taxon>Eukaryota</taxon>
        <taxon>Metazoa</taxon>
        <taxon>Ecdysozoa</taxon>
        <taxon>Arthropoda</taxon>
        <taxon>Hexapoda</taxon>
        <taxon>Insecta</taxon>
        <taxon>Pterygota</taxon>
        <taxon>Neoptera</taxon>
        <taxon>Endopterygota</taxon>
        <taxon>Hymenoptera</taxon>
        <taxon>Apocrita</taxon>
        <taxon>Aculeata</taxon>
        <taxon>Apoidea</taxon>
        <taxon>Anthophila</taxon>
        <taxon>Apidae</taxon>
        <taxon>Habropoda</taxon>
    </lineage>
</organism>
<proteinExistence type="predicted"/>